<feature type="transmembrane region" description="Helical" evidence="7">
    <location>
        <begin position="548"/>
        <end position="568"/>
    </location>
</feature>
<gene>
    <name evidence="9" type="ORF">BSZ36_02495</name>
</gene>
<keyword evidence="5 7" id="KW-1133">Transmembrane helix</keyword>
<comment type="caution">
    <text evidence="9">The sequence shown here is derived from an EMBL/GenBank/DDBJ whole genome shotgun (WGS) entry which is preliminary data.</text>
</comment>
<evidence type="ECO:0000256" key="7">
    <source>
        <dbReference type="SAM" id="Phobius"/>
    </source>
</evidence>
<keyword evidence="6 7" id="KW-0472">Membrane</keyword>
<dbReference type="PROSITE" id="PS51202">
    <property type="entry name" value="RCK_C"/>
    <property type="match status" value="2"/>
</dbReference>
<dbReference type="EMBL" id="MQWB01000001">
    <property type="protein sequence ID" value="OZC04551.1"/>
    <property type="molecule type" value="Genomic_DNA"/>
</dbReference>
<evidence type="ECO:0000256" key="1">
    <source>
        <dbReference type="ARBA" id="ARBA00004141"/>
    </source>
</evidence>
<dbReference type="PANTHER" id="PTHR43652:SF2">
    <property type="entry name" value="BASIC AMINO ACID ANTIPORTER YFCC-RELATED"/>
    <property type="match status" value="1"/>
</dbReference>
<dbReference type="SUPFAM" id="SSF116726">
    <property type="entry name" value="TrkA C-terminal domain-like"/>
    <property type="match status" value="2"/>
</dbReference>
<dbReference type="Pfam" id="PF02080">
    <property type="entry name" value="TrkA_C"/>
    <property type="match status" value="2"/>
</dbReference>
<feature type="transmembrane region" description="Helical" evidence="7">
    <location>
        <begin position="121"/>
        <end position="140"/>
    </location>
</feature>
<feature type="transmembrane region" description="Helical" evidence="7">
    <location>
        <begin position="12"/>
        <end position="29"/>
    </location>
</feature>
<evidence type="ECO:0000256" key="2">
    <source>
        <dbReference type="ARBA" id="ARBA00022448"/>
    </source>
</evidence>
<keyword evidence="4" id="KW-0677">Repeat</keyword>
<evidence type="ECO:0000313" key="10">
    <source>
        <dbReference type="Proteomes" id="UP000216446"/>
    </source>
</evidence>
<dbReference type="Proteomes" id="UP000216446">
    <property type="component" value="Unassembled WGS sequence"/>
</dbReference>
<dbReference type="Gene3D" id="3.30.70.1450">
    <property type="entry name" value="Regulator of K+ conductance, C-terminal domain"/>
    <property type="match status" value="2"/>
</dbReference>
<evidence type="ECO:0000259" key="8">
    <source>
        <dbReference type="PROSITE" id="PS51202"/>
    </source>
</evidence>
<dbReference type="PANTHER" id="PTHR43652">
    <property type="entry name" value="BASIC AMINO ACID ANTIPORTER YFCC-RELATED"/>
    <property type="match status" value="1"/>
</dbReference>
<dbReference type="InterPro" id="IPR036721">
    <property type="entry name" value="RCK_C_sf"/>
</dbReference>
<dbReference type="GO" id="GO:0005886">
    <property type="term" value="C:plasma membrane"/>
    <property type="evidence" value="ECO:0007669"/>
    <property type="project" value="TreeGrafter"/>
</dbReference>
<feature type="domain" description="RCK C-terminal" evidence="8">
    <location>
        <begin position="189"/>
        <end position="273"/>
    </location>
</feature>
<feature type="domain" description="RCK C-terminal" evidence="8">
    <location>
        <begin position="277"/>
        <end position="361"/>
    </location>
</feature>
<dbReference type="OrthoDB" id="9765532at2"/>
<feature type="transmembrane region" description="Helical" evidence="7">
    <location>
        <begin position="458"/>
        <end position="476"/>
    </location>
</feature>
<evidence type="ECO:0000256" key="3">
    <source>
        <dbReference type="ARBA" id="ARBA00022692"/>
    </source>
</evidence>
<keyword evidence="3 7" id="KW-0812">Transmembrane</keyword>
<feature type="transmembrane region" description="Helical" evidence="7">
    <location>
        <begin position="482"/>
        <end position="501"/>
    </location>
</feature>
<evidence type="ECO:0000256" key="6">
    <source>
        <dbReference type="ARBA" id="ARBA00023136"/>
    </source>
</evidence>
<feature type="transmembrane region" description="Helical" evidence="7">
    <location>
        <begin position="380"/>
        <end position="409"/>
    </location>
</feature>
<sequence>MVVGLVRSWARTDLVLLGSLGLLLIAGVLSPEDAFAGFANPAVIAIGALFVVAAGVDRTGALGFVDGLLRPRSASKGAAVVRLFVPTAVLSGVLNNTPVVAMLIPRIQAWARERGIPASKLLIPLSTAAIVGGWLTLIGTSTNVVVHGLMQAEGLDGFSFFDLTYIGVPAVLAVGAYYALIGHRLLPNRDGAGGAPRQDYRFELLVSPEASWLGQTVEEAGLRMLGDAFLSRIRRGDSVFGASPETPLEAGDVLEFAGDAQAHDALLARPGLLRKAPTVGDGSEADLPLFEVVVAPGSRLEGKTLKSADFRERYGGVVLAIRRRDGQVEGGLGNVFLRAGDLLLVEGKGALQNRLSVQSQDFALVAPIDTLRPITSRAPIALAILFGMIGLVAFGLLPLASAAFAAALGMVVTGCLRGPSVLRAMDGPVLLVIGAALGIGHAVEVTGLAGVAARGVELIGAWGGPVGALIAVYVVSNLLAELVTNKASAALMVPVALAVAADLGADPVGFCIAVAVGSAASFLTPIGYQTNLMVMSAGGYKYTDFTRAGAPVSLIVAVVTITVCSLVWL</sequence>
<reference evidence="9 10" key="1">
    <citation type="submission" date="2016-11" db="EMBL/GenBank/DDBJ databases">
        <title>Study of marine rhodopsin-containing bacteria.</title>
        <authorList>
            <person name="Yoshizawa S."/>
            <person name="Kumagai Y."/>
            <person name="Kogure K."/>
        </authorList>
    </citation>
    <scope>NUCLEOTIDE SEQUENCE [LARGE SCALE GENOMIC DNA]</scope>
    <source>
        <strain evidence="9 10">SG-29</strain>
    </source>
</reference>
<dbReference type="Pfam" id="PF03600">
    <property type="entry name" value="CitMHS"/>
    <property type="match status" value="1"/>
</dbReference>
<proteinExistence type="predicted"/>
<evidence type="ECO:0000313" key="9">
    <source>
        <dbReference type="EMBL" id="OZC04551.1"/>
    </source>
</evidence>
<dbReference type="GO" id="GO:0006813">
    <property type="term" value="P:potassium ion transport"/>
    <property type="evidence" value="ECO:0007669"/>
    <property type="project" value="InterPro"/>
</dbReference>
<dbReference type="AlphaFoldDB" id="A0A259U3M1"/>
<comment type="subcellular location">
    <subcellularLocation>
        <location evidence="1">Membrane</location>
        <topology evidence="1">Multi-pass membrane protein</topology>
    </subcellularLocation>
</comment>
<dbReference type="InParanoid" id="A0A259U3M1"/>
<name>A0A259U3M1_9BACT</name>
<feature type="transmembrane region" description="Helical" evidence="7">
    <location>
        <begin position="35"/>
        <end position="56"/>
    </location>
</feature>
<organism evidence="9 10">
    <name type="scientific">Rubricoccus marinus</name>
    <dbReference type="NCBI Taxonomy" id="716817"/>
    <lineage>
        <taxon>Bacteria</taxon>
        <taxon>Pseudomonadati</taxon>
        <taxon>Rhodothermota</taxon>
        <taxon>Rhodothermia</taxon>
        <taxon>Rhodothermales</taxon>
        <taxon>Rubricoccaceae</taxon>
        <taxon>Rubricoccus</taxon>
    </lineage>
</organism>
<keyword evidence="2" id="KW-0813">Transport</keyword>
<dbReference type="InterPro" id="IPR004680">
    <property type="entry name" value="Cit_transptr-like_dom"/>
</dbReference>
<evidence type="ECO:0000256" key="5">
    <source>
        <dbReference type="ARBA" id="ARBA00022989"/>
    </source>
</evidence>
<dbReference type="GO" id="GO:0008324">
    <property type="term" value="F:monoatomic cation transmembrane transporter activity"/>
    <property type="evidence" value="ECO:0007669"/>
    <property type="project" value="InterPro"/>
</dbReference>
<dbReference type="InterPro" id="IPR051679">
    <property type="entry name" value="DASS-Related_Transporters"/>
</dbReference>
<keyword evidence="10" id="KW-1185">Reference proteome</keyword>
<dbReference type="FunCoup" id="A0A259U3M1">
    <property type="interactions" value="66"/>
</dbReference>
<feature type="transmembrane region" description="Helical" evidence="7">
    <location>
        <begin position="429"/>
        <end position="451"/>
    </location>
</feature>
<feature type="transmembrane region" description="Helical" evidence="7">
    <location>
        <begin position="160"/>
        <end position="180"/>
    </location>
</feature>
<evidence type="ECO:0000256" key="4">
    <source>
        <dbReference type="ARBA" id="ARBA00022737"/>
    </source>
</evidence>
<accession>A0A259U3M1</accession>
<feature type="transmembrane region" description="Helical" evidence="7">
    <location>
        <begin position="508"/>
        <end position="528"/>
    </location>
</feature>
<dbReference type="InterPro" id="IPR006037">
    <property type="entry name" value="RCK_C"/>
</dbReference>
<protein>
    <submittedName>
        <fullName evidence="9">SLC13 family permease</fullName>
    </submittedName>
</protein>